<name>A0A1E5IN20_ENDTX</name>
<organism evidence="1 2">
    <name type="scientific">Endomicrobium trichonymphae</name>
    <dbReference type="NCBI Taxonomy" id="1408204"/>
    <lineage>
        <taxon>Bacteria</taxon>
        <taxon>Pseudomonadati</taxon>
        <taxon>Elusimicrobiota</taxon>
        <taxon>Endomicrobiia</taxon>
        <taxon>Endomicrobiales</taxon>
        <taxon>Endomicrobiaceae</taxon>
        <taxon>Candidatus Endomicrobiellum</taxon>
    </lineage>
</organism>
<dbReference type="EMBL" id="LNVX01000019">
    <property type="protein sequence ID" value="OEG71895.1"/>
    <property type="molecule type" value="Genomic_DNA"/>
</dbReference>
<evidence type="ECO:0000313" key="2">
    <source>
        <dbReference type="Proteomes" id="UP000095237"/>
    </source>
</evidence>
<evidence type="ECO:0000313" key="1">
    <source>
        <dbReference type="EMBL" id="OEG71895.1"/>
    </source>
</evidence>
<protein>
    <submittedName>
        <fullName evidence="1">Uncharacterized protein</fullName>
    </submittedName>
</protein>
<dbReference type="Proteomes" id="UP000095237">
    <property type="component" value="Unassembled WGS sequence"/>
</dbReference>
<reference evidence="1 2" key="1">
    <citation type="submission" date="2015-11" db="EMBL/GenBank/DDBJ databases">
        <title>Evidence for parallel genomic evolution in an endosymbiosis of termite gut flagellates.</title>
        <authorList>
            <person name="Zheng H."/>
        </authorList>
    </citation>
    <scope>NUCLEOTIDE SEQUENCE [LARGE SCALE GENOMIC DNA]</scope>
    <source>
        <strain evidence="1 2">CET450</strain>
    </source>
</reference>
<gene>
    <name evidence="1" type="ORF">ATZ36_12030</name>
</gene>
<dbReference type="AlphaFoldDB" id="A0A1E5IN20"/>
<proteinExistence type="predicted"/>
<sequence>MFRKVTVKRNMPLLMNYIHDLLCGYDCDLFDFAAKKARKQPKVGLSFFYFFIYRFCLWGF</sequence>
<comment type="caution">
    <text evidence="1">The sequence shown here is derived from an EMBL/GenBank/DDBJ whole genome shotgun (WGS) entry which is preliminary data.</text>
</comment>
<accession>A0A1E5IN20</accession>
<keyword evidence="2" id="KW-1185">Reference proteome</keyword>